<dbReference type="AlphaFoldDB" id="A0A8X6JLC6"/>
<organism evidence="3 4">
    <name type="scientific">Trichonephila clavata</name>
    <name type="common">Joro spider</name>
    <name type="synonym">Nephila clavata</name>
    <dbReference type="NCBI Taxonomy" id="2740835"/>
    <lineage>
        <taxon>Eukaryota</taxon>
        <taxon>Metazoa</taxon>
        <taxon>Ecdysozoa</taxon>
        <taxon>Arthropoda</taxon>
        <taxon>Chelicerata</taxon>
        <taxon>Arachnida</taxon>
        <taxon>Araneae</taxon>
        <taxon>Araneomorphae</taxon>
        <taxon>Entelegynae</taxon>
        <taxon>Araneoidea</taxon>
        <taxon>Nephilidae</taxon>
        <taxon>Trichonephila</taxon>
    </lineage>
</organism>
<feature type="region of interest" description="Disordered" evidence="1">
    <location>
        <begin position="62"/>
        <end position="84"/>
    </location>
</feature>
<dbReference type="EMBL" id="BMAO01036508">
    <property type="protein sequence ID" value="GFR11136.1"/>
    <property type="molecule type" value="Genomic_DNA"/>
</dbReference>
<reference evidence="3" key="1">
    <citation type="submission" date="2020-07" db="EMBL/GenBank/DDBJ databases">
        <title>Multicomponent nature underlies the extraordinary mechanical properties of spider dragline silk.</title>
        <authorList>
            <person name="Kono N."/>
            <person name="Nakamura H."/>
            <person name="Mori M."/>
            <person name="Yoshida Y."/>
            <person name="Ohtoshi R."/>
            <person name="Malay A.D."/>
            <person name="Moran D.A.P."/>
            <person name="Tomita M."/>
            <person name="Numata K."/>
            <person name="Arakawa K."/>
        </authorList>
    </citation>
    <scope>NUCLEOTIDE SEQUENCE</scope>
</reference>
<name>A0A8X6JLC6_TRICU</name>
<proteinExistence type="predicted"/>
<dbReference type="Proteomes" id="UP000887116">
    <property type="component" value="Unassembled WGS sequence"/>
</dbReference>
<accession>A0A8X6JLC6</accession>
<dbReference type="PANTHER" id="PTHR31195">
    <property type="entry name" value="GEO02494P1"/>
    <property type="match status" value="1"/>
</dbReference>
<sequence>MFGNQFTNFFVQSQNAAYSATSAPSLTETATMAPKRSITYNKPEEPPFIKRMKNAVGYQEPDNVETKRGIANSSECDDDADHDRYDERPMLVVIDNSDITEEDVKKIVEKADLNQKITFARPATKKKEDKVSLAFSSKKNEKLQKEINNDERGIALKVKNTSLLSFDEDEDY</sequence>
<evidence type="ECO:0000259" key="2">
    <source>
        <dbReference type="Pfam" id="PF15377"/>
    </source>
</evidence>
<keyword evidence="4" id="KW-1185">Reference proteome</keyword>
<dbReference type="OrthoDB" id="10043580at2759"/>
<evidence type="ECO:0000313" key="4">
    <source>
        <dbReference type="Proteomes" id="UP000887116"/>
    </source>
</evidence>
<feature type="domain" description="DUF4604" evidence="2">
    <location>
        <begin position="37"/>
        <end position="170"/>
    </location>
</feature>
<protein>
    <submittedName>
        <fullName evidence="3">DUF4604 domain-containing protein</fullName>
    </submittedName>
</protein>
<dbReference type="PANTHER" id="PTHR31195:SF2">
    <property type="entry name" value="GEO02494P1"/>
    <property type="match status" value="1"/>
</dbReference>
<gene>
    <name evidence="3" type="primary">X975_10013</name>
    <name evidence="3" type="ORF">TNCT_644281</name>
</gene>
<dbReference type="InterPro" id="IPR040219">
    <property type="entry name" value="KIAA1143-like"/>
</dbReference>
<comment type="caution">
    <text evidence="3">The sequence shown here is derived from an EMBL/GenBank/DDBJ whole genome shotgun (WGS) entry which is preliminary data.</text>
</comment>
<dbReference type="Pfam" id="PF15377">
    <property type="entry name" value="DUF4604"/>
    <property type="match status" value="1"/>
</dbReference>
<dbReference type="InterPro" id="IPR027911">
    <property type="entry name" value="DUF4604"/>
</dbReference>
<evidence type="ECO:0000256" key="1">
    <source>
        <dbReference type="SAM" id="MobiDB-lite"/>
    </source>
</evidence>
<evidence type="ECO:0000313" key="3">
    <source>
        <dbReference type="EMBL" id="GFR11136.1"/>
    </source>
</evidence>